<name>A0A7I8IBV6_SPIIN</name>
<proteinExistence type="predicted"/>
<dbReference type="EMBL" id="LR743588">
    <property type="protein sequence ID" value="CAA2614572.1"/>
    <property type="molecule type" value="Genomic_DNA"/>
</dbReference>
<dbReference type="AlphaFoldDB" id="A0A7I8IBV6"/>
<dbReference type="Proteomes" id="UP001189122">
    <property type="component" value="Unassembled WGS sequence"/>
</dbReference>
<dbReference type="EMBL" id="CACRZD030000001">
    <property type="protein sequence ID" value="CAA6654361.1"/>
    <property type="molecule type" value="Genomic_DNA"/>
</dbReference>
<sequence length="94" mass="10362">MLQTTCQLAMAEVEDWRPLESGNWAGLTRTGGLHSYWKADAADLPESMIAGRMVPLRQQKGILPTSVSLALDSGRSRMVGDLSQLTTLEKSRSW</sequence>
<reference evidence="1 2" key="1">
    <citation type="submission" date="2019-12" db="EMBL/GenBank/DDBJ databases">
        <authorList>
            <person name="Scholz U."/>
            <person name="Mascher M."/>
            <person name="Fiebig A."/>
        </authorList>
    </citation>
    <scope>NUCLEOTIDE SEQUENCE</scope>
</reference>
<accession>A0A7I8IBV6</accession>
<organism evidence="1">
    <name type="scientific">Spirodela intermedia</name>
    <name type="common">Intermediate duckweed</name>
    <dbReference type="NCBI Taxonomy" id="51605"/>
    <lineage>
        <taxon>Eukaryota</taxon>
        <taxon>Viridiplantae</taxon>
        <taxon>Streptophyta</taxon>
        <taxon>Embryophyta</taxon>
        <taxon>Tracheophyta</taxon>
        <taxon>Spermatophyta</taxon>
        <taxon>Magnoliopsida</taxon>
        <taxon>Liliopsida</taxon>
        <taxon>Araceae</taxon>
        <taxon>Lemnoideae</taxon>
        <taxon>Spirodela</taxon>
    </lineage>
</organism>
<evidence type="ECO:0000313" key="2">
    <source>
        <dbReference type="Proteomes" id="UP001189122"/>
    </source>
</evidence>
<keyword evidence="2" id="KW-1185">Reference proteome</keyword>
<protein>
    <submittedName>
        <fullName evidence="1">Uncharacterized protein</fullName>
    </submittedName>
</protein>
<gene>
    <name evidence="1" type="ORF">SI7747_01000951</name>
</gene>
<evidence type="ECO:0000313" key="1">
    <source>
        <dbReference type="EMBL" id="CAA2614572.1"/>
    </source>
</evidence>